<accession>A0A139AR56</accession>
<proteinExistence type="inferred from homology"/>
<comment type="cofactor">
    <cofactor evidence="1">
        <name>a divalent metal cation</name>
        <dbReference type="ChEBI" id="CHEBI:60240"/>
    </cofactor>
</comment>
<organism evidence="3 4">
    <name type="scientific">Gonapodya prolifera (strain JEL478)</name>
    <name type="common">Monoblepharis prolifera</name>
    <dbReference type="NCBI Taxonomy" id="1344416"/>
    <lineage>
        <taxon>Eukaryota</taxon>
        <taxon>Fungi</taxon>
        <taxon>Fungi incertae sedis</taxon>
        <taxon>Chytridiomycota</taxon>
        <taxon>Chytridiomycota incertae sedis</taxon>
        <taxon>Monoblepharidomycetes</taxon>
        <taxon>Monoblepharidales</taxon>
        <taxon>Gonapodyaceae</taxon>
        <taxon>Gonapodya</taxon>
    </lineage>
</organism>
<keyword evidence="4" id="KW-1185">Reference proteome</keyword>
<sequence>MSTLQLPCVQHLNSLSKSTGRPIVLASASPRRKDILDKLNLSHKIIPSTFPETLDHSAFGDAAAYALTNASEKAKDVYRTLSASSGSSDEPRPLLIISADTVVVTLDTHPPTRSASSQQTFTILEKPRDADHHRAMLKKLSGRSHAVVTGVTLLIPSNSPSGKDSFRLRSFQSTTVVHFAKLPDPWIDAYVESGDGSDKAGGYGYQSLGLFLATSIEGCAYNVAGFPAHDFVVKLDQIIKDGEL</sequence>
<dbReference type="CDD" id="cd00555">
    <property type="entry name" value="Maf"/>
    <property type="match status" value="1"/>
</dbReference>
<name>A0A139AR56_GONPJ</name>
<dbReference type="OrthoDB" id="10267058at2759"/>
<evidence type="ECO:0000256" key="2">
    <source>
        <dbReference type="ARBA" id="ARBA00022801"/>
    </source>
</evidence>
<gene>
    <name evidence="3" type="ORF">M427DRAFT_29119</name>
</gene>
<dbReference type="Pfam" id="PF02545">
    <property type="entry name" value="Maf"/>
    <property type="match status" value="1"/>
</dbReference>
<dbReference type="SUPFAM" id="SSF52972">
    <property type="entry name" value="ITPase-like"/>
    <property type="match status" value="1"/>
</dbReference>
<dbReference type="AlphaFoldDB" id="A0A139AR56"/>
<dbReference type="InterPro" id="IPR029001">
    <property type="entry name" value="ITPase-like_fam"/>
</dbReference>
<dbReference type="GO" id="GO:0047429">
    <property type="term" value="F:nucleoside triphosphate diphosphatase activity"/>
    <property type="evidence" value="ECO:0007669"/>
    <property type="project" value="InterPro"/>
</dbReference>
<reference evidence="3 4" key="1">
    <citation type="journal article" date="2015" name="Genome Biol. Evol.">
        <title>Phylogenomic analyses indicate that early fungi evolved digesting cell walls of algal ancestors of land plants.</title>
        <authorList>
            <person name="Chang Y."/>
            <person name="Wang S."/>
            <person name="Sekimoto S."/>
            <person name="Aerts A.L."/>
            <person name="Choi C."/>
            <person name="Clum A."/>
            <person name="LaButti K.M."/>
            <person name="Lindquist E.A."/>
            <person name="Yee Ngan C."/>
            <person name="Ohm R.A."/>
            <person name="Salamov A.A."/>
            <person name="Grigoriev I.V."/>
            <person name="Spatafora J.W."/>
            <person name="Berbee M.L."/>
        </authorList>
    </citation>
    <scope>NUCLEOTIDE SEQUENCE [LARGE SCALE GENOMIC DNA]</scope>
    <source>
        <strain evidence="3 4">JEL478</strain>
    </source>
</reference>
<keyword evidence="2" id="KW-0378">Hydrolase</keyword>
<evidence type="ECO:0000256" key="1">
    <source>
        <dbReference type="ARBA" id="ARBA00001968"/>
    </source>
</evidence>
<dbReference type="STRING" id="1344416.A0A139AR56"/>
<dbReference type="Proteomes" id="UP000070544">
    <property type="component" value="Unassembled WGS sequence"/>
</dbReference>
<evidence type="ECO:0000313" key="4">
    <source>
        <dbReference type="Proteomes" id="UP000070544"/>
    </source>
</evidence>
<dbReference type="Gene3D" id="3.90.950.10">
    <property type="match status" value="1"/>
</dbReference>
<dbReference type="OMA" id="RDQRMHK"/>
<dbReference type="PANTHER" id="PTHR43213:SF5">
    <property type="entry name" value="BIFUNCTIONAL DTTP_UTP PYROPHOSPHATASE_METHYLTRANSFERASE PROTEIN-RELATED"/>
    <property type="match status" value="1"/>
</dbReference>
<dbReference type="HAMAP" id="MF_00528">
    <property type="entry name" value="Maf"/>
    <property type="match status" value="1"/>
</dbReference>
<protein>
    <submittedName>
        <fullName evidence="3">Maf/Ham1</fullName>
    </submittedName>
</protein>
<dbReference type="EMBL" id="KQ965739">
    <property type="protein sequence ID" value="KXS19134.1"/>
    <property type="molecule type" value="Genomic_DNA"/>
</dbReference>
<dbReference type="PANTHER" id="PTHR43213">
    <property type="entry name" value="BIFUNCTIONAL DTTP/UTP PYROPHOSPHATASE/METHYLTRANSFERASE PROTEIN-RELATED"/>
    <property type="match status" value="1"/>
</dbReference>
<evidence type="ECO:0000313" key="3">
    <source>
        <dbReference type="EMBL" id="KXS19134.1"/>
    </source>
</evidence>
<dbReference type="InterPro" id="IPR003697">
    <property type="entry name" value="Maf-like"/>
</dbReference>
<dbReference type="PIRSF" id="PIRSF006305">
    <property type="entry name" value="Maf"/>
    <property type="match status" value="1"/>
</dbReference>
<dbReference type="NCBIfam" id="TIGR00172">
    <property type="entry name" value="maf"/>
    <property type="match status" value="1"/>
</dbReference>